<dbReference type="PANTHER" id="PTHR30250">
    <property type="entry name" value="PST FAMILY PREDICTED COLANIC ACID TRANSPORTER"/>
    <property type="match status" value="1"/>
</dbReference>
<comment type="subcellular location">
    <subcellularLocation>
        <location evidence="1">Cell membrane</location>
        <topology evidence="1">Multi-pass membrane protein</topology>
    </subcellularLocation>
</comment>
<dbReference type="OrthoDB" id="9770347at2"/>
<dbReference type="CDD" id="cd13127">
    <property type="entry name" value="MATE_tuaB_like"/>
    <property type="match status" value="1"/>
</dbReference>
<feature type="transmembrane region" description="Helical" evidence="7">
    <location>
        <begin position="282"/>
        <end position="306"/>
    </location>
</feature>
<keyword evidence="9" id="KW-1185">Reference proteome</keyword>
<evidence type="ECO:0000313" key="9">
    <source>
        <dbReference type="Proteomes" id="UP000320055"/>
    </source>
</evidence>
<keyword evidence="4 7" id="KW-0812">Transmembrane</keyword>
<evidence type="ECO:0000256" key="6">
    <source>
        <dbReference type="ARBA" id="ARBA00023136"/>
    </source>
</evidence>
<dbReference type="AlphaFoldDB" id="A0A563W3Z0"/>
<keyword evidence="6 7" id="KW-0472">Membrane</keyword>
<feature type="transmembrane region" description="Helical" evidence="7">
    <location>
        <begin position="114"/>
        <end position="135"/>
    </location>
</feature>
<dbReference type="RefSeq" id="WP_144867719.1">
    <property type="nucleotide sequence ID" value="NZ_LR213836.1"/>
</dbReference>
<dbReference type="PANTHER" id="PTHR30250:SF10">
    <property type="entry name" value="LIPOPOLYSACCHARIDE BIOSYNTHESIS PROTEIN WZXC"/>
    <property type="match status" value="1"/>
</dbReference>
<dbReference type="Pfam" id="PF13440">
    <property type="entry name" value="Polysacc_synt_3"/>
    <property type="match status" value="1"/>
</dbReference>
<dbReference type="InterPro" id="IPR050833">
    <property type="entry name" value="Poly_Biosynth_Transport"/>
</dbReference>
<feature type="transmembrane region" description="Helical" evidence="7">
    <location>
        <begin position="79"/>
        <end position="102"/>
    </location>
</feature>
<accession>A0A563W3Z0</accession>
<proteinExistence type="inferred from homology"/>
<dbReference type="GO" id="GO:0005886">
    <property type="term" value="C:plasma membrane"/>
    <property type="evidence" value="ECO:0007669"/>
    <property type="project" value="UniProtKB-SubCell"/>
</dbReference>
<feature type="transmembrane region" description="Helical" evidence="7">
    <location>
        <begin position="172"/>
        <end position="189"/>
    </location>
</feature>
<keyword evidence="3" id="KW-1003">Cell membrane</keyword>
<feature type="transmembrane region" description="Helical" evidence="7">
    <location>
        <begin position="321"/>
        <end position="345"/>
    </location>
</feature>
<gene>
    <name evidence="8" type="ORF">H1P_780003</name>
</gene>
<reference evidence="8 9" key="1">
    <citation type="submission" date="2019-01" db="EMBL/GenBank/DDBJ databases">
        <authorList>
            <person name="Brito A."/>
        </authorList>
    </citation>
    <scope>NUCLEOTIDE SEQUENCE [LARGE SCALE GENOMIC DNA]</scope>
    <source>
        <strain evidence="8">1</strain>
    </source>
</reference>
<evidence type="ECO:0000256" key="4">
    <source>
        <dbReference type="ARBA" id="ARBA00022692"/>
    </source>
</evidence>
<dbReference type="NCBIfam" id="NF007773">
    <property type="entry name" value="PRK10459.1"/>
    <property type="match status" value="1"/>
</dbReference>
<evidence type="ECO:0000256" key="1">
    <source>
        <dbReference type="ARBA" id="ARBA00004651"/>
    </source>
</evidence>
<dbReference type="Proteomes" id="UP000320055">
    <property type="component" value="Unassembled WGS sequence"/>
</dbReference>
<protein>
    <submittedName>
        <fullName evidence="8">Flippase</fullName>
    </submittedName>
</protein>
<feature type="transmembrane region" description="Helical" evidence="7">
    <location>
        <begin position="444"/>
        <end position="464"/>
    </location>
</feature>
<feature type="transmembrane region" description="Helical" evidence="7">
    <location>
        <begin position="43"/>
        <end position="67"/>
    </location>
</feature>
<feature type="transmembrane region" description="Helical" evidence="7">
    <location>
        <begin position="414"/>
        <end position="432"/>
    </location>
</feature>
<evidence type="ECO:0000256" key="2">
    <source>
        <dbReference type="ARBA" id="ARBA00007430"/>
    </source>
</evidence>
<dbReference type="EMBL" id="CAACVJ010000685">
    <property type="protein sequence ID" value="VEP18394.1"/>
    <property type="molecule type" value="Genomic_DNA"/>
</dbReference>
<keyword evidence="5 7" id="KW-1133">Transmembrane helix</keyword>
<evidence type="ECO:0000256" key="7">
    <source>
        <dbReference type="SAM" id="Phobius"/>
    </source>
</evidence>
<name>A0A563W3Z0_9CYAN</name>
<organism evidence="8 9">
    <name type="scientific">Hyella patelloides LEGE 07179</name>
    <dbReference type="NCBI Taxonomy" id="945734"/>
    <lineage>
        <taxon>Bacteria</taxon>
        <taxon>Bacillati</taxon>
        <taxon>Cyanobacteriota</taxon>
        <taxon>Cyanophyceae</taxon>
        <taxon>Pleurocapsales</taxon>
        <taxon>Hyellaceae</taxon>
        <taxon>Hyella</taxon>
    </lineage>
</organism>
<evidence type="ECO:0000256" key="3">
    <source>
        <dbReference type="ARBA" id="ARBA00022475"/>
    </source>
</evidence>
<comment type="similarity">
    <text evidence="2">Belongs to the polysaccharide synthase family.</text>
</comment>
<evidence type="ECO:0000313" key="8">
    <source>
        <dbReference type="EMBL" id="VEP18394.1"/>
    </source>
</evidence>
<feature type="transmembrane region" description="Helical" evidence="7">
    <location>
        <begin position="147"/>
        <end position="166"/>
    </location>
</feature>
<sequence length="477" mass="53762">MSFKNNVISGFKWSSISQIVRQGMQFLTLIILARLLSPSDFGVLGIALIITNFIAIFKDLGTSAVIIHKKDISNSLKNTIFYFNCSFGLLATLVLFLIAPVISQIYTEQKLLLILRVLSCNFTISSFSTIHKALLEKELKFNQLAKVEIIATVISSTVSVVLALLGYGVWSLVYQILIITTITTVLLWCNTQWKPNFSFNLGELREVREYSLSLTGYTIFNFFIRNADDFLIGKVLGTQALGYYTLAYRLMLHPLVSISTVIARVMFPVLSKIQEDNARFRFAYLRVVGIIALITFPIIMTISIIAEPLILTFFGEEWKPVISLLLIFTPTAMIQSITTTVGIIYQAKGRTDLMLQWGIFAGILIIFSFVFGLRWGINGVAVAYSFTSFFILFYPSIAIPFKLIDLSIFRLIEILWRSFISSIFMSAIISKIEFFLSHNLPTGWALAILVPLGIFIYLLTSCLINRQQLLAVINLAR</sequence>
<evidence type="ECO:0000256" key="5">
    <source>
        <dbReference type="ARBA" id="ARBA00022989"/>
    </source>
</evidence>
<feature type="transmembrane region" description="Helical" evidence="7">
    <location>
        <begin position="357"/>
        <end position="377"/>
    </location>
</feature>
<feature type="transmembrane region" description="Helical" evidence="7">
    <location>
        <begin position="383"/>
        <end position="402"/>
    </location>
</feature>